<gene>
    <name evidence="7" type="ORF">SAMN05421834_10653</name>
</gene>
<dbReference type="PANTHER" id="PTHR45833">
    <property type="entry name" value="METHIONINE SYNTHASE"/>
    <property type="match status" value="1"/>
</dbReference>
<keyword evidence="4" id="KW-0170">Cobalt</keyword>
<dbReference type="AlphaFoldDB" id="A0A1N6U5Z7"/>
<dbReference type="Pfam" id="PF02310">
    <property type="entry name" value="B12-binding"/>
    <property type="match status" value="1"/>
</dbReference>
<name>A0A1N6U5Z7_9FIRM</name>
<dbReference type="GO" id="GO:0005829">
    <property type="term" value="C:cytosol"/>
    <property type="evidence" value="ECO:0007669"/>
    <property type="project" value="TreeGrafter"/>
</dbReference>
<keyword evidence="8" id="KW-1185">Reference proteome</keyword>
<evidence type="ECO:0000256" key="4">
    <source>
        <dbReference type="ARBA" id="ARBA00023285"/>
    </source>
</evidence>
<dbReference type="Gene3D" id="1.10.1240.10">
    <property type="entry name" value="Methionine synthase domain"/>
    <property type="match status" value="1"/>
</dbReference>
<dbReference type="SUPFAM" id="SSF46458">
    <property type="entry name" value="Globin-like"/>
    <property type="match status" value="1"/>
</dbReference>
<accession>A0A1N6U5Z7</accession>
<dbReference type="EMBL" id="FTNC01000006">
    <property type="protein sequence ID" value="SIQ61078.1"/>
    <property type="molecule type" value="Genomic_DNA"/>
</dbReference>
<dbReference type="GO" id="GO:0050667">
    <property type="term" value="P:homocysteine metabolic process"/>
    <property type="evidence" value="ECO:0007669"/>
    <property type="project" value="TreeGrafter"/>
</dbReference>
<sequence>MTGTKIKKYILDNRDDLINKIMDEQEFLLPQEMNRYNSNMMEKVRSDTSSNLNYLAQALAVGEKNIFVNYYSWLYTVLKERGIGIEVLKKHLKAIKNVLYSEFTQKDFNLIKNYLNSAEKEIQNPENHYQSFINENNYLQEKAKIYLNFIINMERERAVKLILDLVDQGTAVDDIYLNIFQQVQYEIGRLWQLNQISIAQEHYATSVTQLAMAQLYPKIFSSYKKGKKVLTGCIGDELHELGVRMVADLLELAGWDTIHLGSNTPPAEILKLLVEKEIDLLAISLTLPDKLELAQDLITKINENTKLSGLKIIVGGRVFLENNNLWQKIGADAFAADAKEAVKVADSLL</sequence>
<dbReference type="InterPro" id="IPR050554">
    <property type="entry name" value="Met_Synthase/Corrinoid"/>
</dbReference>
<organism evidence="7 8">
    <name type="scientific">Halanaerobium kushneri</name>
    <dbReference type="NCBI Taxonomy" id="56779"/>
    <lineage>
        <taxon>Bacteria</taxon>
        <taxon>Bacillati</taxon>
        <taxon>Bacillota</taxon>
        <taxon>Clostridia</taxon>
        <taxon>Halanaerobiales</taxon>
        <taxon>Halanaerobiaceae</taxon>
        <taxon>Halanaerobium</taxon>
    </lineage>
</organism>
<dbReference type="RefSeq" id="WP_076544381.1">
    <property type="nucleotide sequence ID" value="NZ_FTNC01000006.1"/>
</dbReference>
<dbReference type="InterPro" id="IPR036594">
    <property type="entry name" value="Meth_synthase_dom"/>
</dbReference>
<dbReference type="InterPro" id="IPR006158">
    <property type="entry name" value="Cobalamin-bd"/>
</dbReference>
<evidence type="ECO:0000313" key="7">
    <source>
        <dbReference type="EMBL" id="SIQ61078.1"/>
    </source>
</evidence>
<dbReference type="InterPro" id="IPR009050">
    <property type="entry name" value="Globin-like_sf"/>
</dbReference>
<dbReference type="Gene3D" id="1.10.490.20">
    <property type="entry name" value="Phycocyanins"/>
    <property type="match status" value="1"/>
</dbReference>
<dbReference type="GO" id="GO:0046653">
    <property type="term" value="P:tetrahydrofolate metabolic process"/>
    <property type="evidence" value="ECO:0007669"/>
    <property type="project" value="TreeGrafter"/>
</dbReference>
<evidence type="ECO:0000256" key="5">
    <source>
        <dbReference type="ARBA" id="ARBA00023307"/>
    </source>
</evidence>
<evidence type="ECO:0000256" key="3">
    <source>
        <dbReference type="ARBA" id="ARBA00022991"/>
    </source>
</evidence>
<evidence type="ECO:0000313" key="8">
    <source>
        <dbReference type="Proteomes" id="UP000185669"/>
    </source>
</evidence>
<proteinExistence type="inferred from homology"/>
<dbReference type="PROSITE" id="PS51332">
    <property type="entry name" value="B12_BINDING"/>
    <property type="match status" value="1"/>
</dbReference>
<keyword evidence="5" id="KW-0089">Bile pigment</keyword>
<comment type="similarity">
    <text evidence="1">Belongs to the phycobiliprotein family.</text>
</comment>
<evidence type="ECO:0000256" key="2">
    <source>
        <dbReference type="ARBA" id="ARBA00022723"/>
    </source>
</evidence>
<evidence type="ECO:0000259" key="6">
    <source>
        <dbReference type="PROSITE" id="PS51332"/>
    </source>
</evidence>
<dbReference type="OrthoDB" id="9759220at2"/>
<dbReference type="PANTHER" id="PTHR45833:SF1">
    <property type="entry name" value="METHIONINE SYNTHASE"/>
    <property type="match status" value="1"/>
</dbReference>
<dbReference type="Pfam" id="PF02607">
    <property type="entry name" value="B12-binding_2"/>
    <property type="match status" value="1"/>
</dbReference>
<dbReference type="GO" id="GO:0031419">
    <property type="term" value="F:cobalamin binding"/>
    <property type="evidence" value="ECO:0007669"/>
    <property type="project" value="InterPro"/>
</dbReference>
<dbReference type="Proteomes" id="UP000185669">
    <property type="component" value="Unassembled WGS sequence"/>
</dbReference>
<evidence type="ECO:0000256" key="1">
    <source>
        <dbReference type="ARBA" id="ARBA00008182"/>
    </source>
</evidence>
<protein>
    <submittedName>
        <fullName evidence="7">Methanogenic corrinoid protein MtbC1</fullName>
    </submittedName>
</protein>
<keyword evidence="3" id="KW-0157">Chromophore</keyword>
<dbReference type="GO" id="GO:0008705">
    <property type="term" value="F:methionine synthase activity"/>
    <property type="evidence" value="ECO:0007669"/>
    <property type="project" value="TreeGrafter"/>
</dbReference>
<reference evidence="8" key="1">
    <citation type="submission" date="2017-01" db="EMBL/GenBank/DDBJ databases">
        <authorList>
            <person name="Varghese N."/>
            <person name="Submissions S."/>
        </authorList>
    </citation>
    <scope>NUCLEOTIDE SEQUENCE [LARGE SCALE GENOMIC DNA]</scope>
    <source>
        <strain evidence="8">ATCC 700103</strain>
    </source>
</reference>
<dbReference type="GO" id="GO:0046872">
    <property type="term" value="F:metal ion binding"/>
    <property type="evidence" value="ECO:0007669"/>
    <property type="project" value="UniProtKB-KW"/>
</dbReference>
<dbReference type="InterPro" id="IPR038719">
    <property type="entry name" value="Phycobilisome_asu/bsu_sf"/>
</dbReference>
<dbReference type="STRING" id="56779.SAMN05421834_10653"/>
<dbReference type="SUPFAM" id="SSF52242">
    <property type="entry name" value="Cobalamin (vitamin B12)-binding domain"/>
    <property type="match status" value="1"/>
</dbReference>
<dbReference type="InterPro" id="IPR003759">
    <property type="entry name" value="Cbl-bd_cap"/>
</dbReference>
<dbReference type="Gene3D" id="3.40.50.280">
    <property type="entry name" value="Cobalamin-binding domain"/>
    <property type="match status" value="1"/>
</dbReference>
<feature type="domain" description="B12-binding" evidence="6">
    <location>
        <begin position="226"/>
        <end position="349"/>
    </location>
</feature>
<keyword evidence="2" id="KW-0479">Metal-binding</keyword>
<dbReference type="InterPro" id="IPR036724">
    <property type="entry name" value="Cobalamin-bd_sf"/>
</dbReference>